<comment type="similarity">
    <text evidence="2">Belongs to the DapA family.</text>
</comment>
<evidence type="ECO:0000256" key="2">
    <source>
        <dbReference type="PIRNR" id="PIRNR001365"/>
    </source>
</evidence>
<dbReference type="PANTHER" id="PTHR42849">
    <property type="entry name" value="N-ACETYLNEURAMINATE LYASE"/>
    <property type="match status" value="1"/>
</dbReference>
<dbReference type="SMART" id="SM01130">
    <property type="entry name" value="DHDPS"/>
    <property type="match status" value="1"/>
</dbReference>
<proteinExistence type="inferred from homology"/>
<dbReference type="Proteomes" id="UP001315967">
    <property type="component" value="Chromosome"/>
</dbReference>
<gene>
    <name evidence="3" type="ORF">NRE15_06490</name>
</gene>
<keyword evidence="1 2" id="KW-0456">Lyase</keyword>
<evidence type="ECO:0000256" key="1">
    <source>
        <dbReference type="ARBA" id="ARBA00023239"/>
    </source>
</evidence>
<dbReference type="PIRSF" id="PIRSF001365">
    <property type="entry name" value="DHDPS"/>
    <property type="match status" value="1"/>
</dbReference>
<dbReference type="RefSeq" id="WP_313794776.1">
    <property type="nucleotide sequence ID" value="NZ_CP102453.1"/>
</dbReference>
<keyword evidence="4" id="KW-1185">Reference proteome</keyword>
<evidence type="ECO:0000313" key="3">
    <source>
        <dbReference type="EMBL" id="UUX35287.1"/>
    </source>
</evidence>
<sequence>MTKLDKYKGVIPAFYACYDDEGNISPERIQMLAKHYLEVGVKGLYVGGSSGECIYQTVEERKLVLENVMEAVGGKMTIIAHVAAPSTQQSIELAQHAESLGVDALAAIPPIYFRLPEAAIAAYWNDIMDSTDLDFIVYNIPGTTGYALTPTLLKQLVKNDKVIGVKNSSMPVQDIYLFKNNIKDDFIVFNGPDEQFVGGRVMGADGGIGGTYGAMPELFLAADHAIRHNNMDLAREIQYRINDIIFSFFECEGNMYDVIKLILAKRDLNIGRARKPLQPATEADRAKIDAIAANINAAVAQYKPVYA</sequence>
<organism evidence="3 4">
    <name type="scientific">Fundicoccus culcitae</name>
    <dbReference type="NCBI Taxonomy" id="2969821"/>
    <lineage>
        <taxon>Bacteria</taxon>
        <taxon>Bacillati</taxon>
        <taxon>Bacillota</taxon>
        <taxon>Bacilli</taxon>
        <taxon>Lactobacillales</taxon>
        <taxon>Aerococcaceae</taxon>
        <taxon>Fundicoccus</taxon>
    </lineage>
</organism>
<dbReference type="InterPro" id="IPR013785">
    <property type="entry name" value="Aldolase_TIM"/>
</dbReference>
<name>A0ABY5P956_9LACT</name>
<dbReference type="EMBL" id="CP102453">
    <property type="protein sequence ID" value="UUX35287.1"/>
    <property type="molecule type" value="Genomic_DNA"/>
</dbReference>
<dbReference type="PANTHER" id="PTHR42849:SF1">
    <property type="entry name" value="N-ACETYLNEURAMINATE LYASE"/>
    <property type="match status" value="1"/>
</dbReference>
<dbReference type="Pfam" id="PF00701">
    <property type="entry name" value="DHDPS"/>
    <property type="match status" value="1"/>
</dbReference>
<reference evidence="3 4" key="1">
    <citation type="submission" date="2022-08" db="EMBL/GenBank/DDBJ databases">
        <title>Aerococcaceae sp. nov isolated from spoiled eye mask.</title>
        <authorList>
            <person name="Zhou G."/>
            <person name="Xie X.-B."/>
            <person name="Shi Q.-S."/>
            <person name="Wang Y.-S."/>
            <person name="Wen X."/>
            <person name="Peng H."/>
            <person name="Yang X.-J."/>
            <person name="Tao H.-B."/>
            <person name="Huang X.-M."/>
        </authorList>
    </citation>
    <scope>NUCLEOTIDE SEQUENCE [LARGE SCALE GENOMIC DNA]</scope>
    <source>
        <strain evidence="4">DM20194951</strain>
    </source>
</reference>
<accession>A0ABY5P956</accession>
<dbReference type="SUPFAM" id="SSF51569">
    <property type="entry name" value="Aldolase"/>
    <property type="match status" value="1"/>
</dbReference>
<evidence type="ECO:0000313" key="4">
    <source>
        <dbReference type="Proteomes" id="UP001315967"/>
    </source>
</evidence>
<dbReference type="Gene3D" id="3.20.20.70">
    <property type="entry name" value="Aldolase class I"/>
    <property type="match status" value="1"/>
</dbReference>
<protein>
    <submittedName>
        <fullName evidence="3">Dihydrodipicolinate synthase family protein</fullName>
    </submittedName>
</protein>
<dbReference type="PRINTS" id="PR00146">
    <property type="entry name" value="DHPICSNTHASE"/>
</dbReference>
<dbReference type="InterPro" id="IPR002220">
    <property type="entry name" value="DapA-like"/>
</dbReference>